<dbReference type="PATRIC" id="fig|999408.3.peg.2958"/>
<dbReference type="AlphaFoldDB" id="A0A0E2H9X1"/>
<dbReference type="InterPro" id="IPR001732">
    <property type="entry name" value="UDP-Glc/GDP-Man_DH_N"/>
</dbReference>
<evidence type="ECO:0000313" key="2">
    <source>
        <dbReference type="EMBL" id="ENZ13537.1"/>
    </source>
</evidence>
<dbReference type="HOGENOM" id="CLU_171150_0_0_9"/>
<dbReference type="Pfam" id="PF03721">
    <property type="entry name" value="UDPG_MGDP_dh_N"/>
    <property type="match status" value="1"/>
</dbReference>
<proteinExistence type="predicted"/>
<reference evidence="2 3" key="1">
    <citation type="submission" date="2013-01" db="EMBL/GenBank/DDBJ databases">
        <title>The Genome Sequence of Clostridium clostridioforme 90A8.</title>
        <authorList>
            <consortium name="The Broad Institute Genome Sequencing Platform"/>
            <person name="Earl A."/>
            <person name="Ward D."/>
            <person name="Feldgarden M."/>
            <person name="Gevers D."/>
            <person name="Courvalin P."/>
            <person name="Lambert T."/>
            <person name="Walker B."/>
            <person name="Young S.K."/>
            <person name="Zeng Q."/>
            <person name="Gargeya S."/>
            <person name="Fitzgerald M."/>
            <person name="Haas B."/>
            <person name="Abouelleil A."/>
            <person name="Alvarado L."/>
            <person name="Arachchi H.M."/>
            <person name="Berlin A.M."/>
            <person name="Chapman S.B."/>
            <person name="Dewar J."/>
            <person name="Goldberg J."/>
            <person name="Griggs A."/>
            <person name="Gujja S."/>
            <person name="Hansen M."/>
            <person name="Howarth C."/>
            <person name="Imamovic A."/>
            <person name="Larimer J."/>
            <person name="McCowan C."/>
            <person name="Murphy C."/>
            <person name="Neiman D."/>
            <person name="Pearson M."/>
            <person name="Priest M."/>
            <person name="Roberts A."/>
            <person name="Saif S."/>
            <person name="Shea T."/>
            <person name="Sisk P."/>
            <person name="Sykes S."/>
            <person name="Wortman J."/>
            <person name="Nusbaum C."/>
            <person name="Birren B."/>
        </authorList>
    </citation>
    <scope>NUCLEOTIDE SEQUENCE [LARGE SCALE GENOMIC DNA]</scope>
    <source>
        <strain evidence="2 3">90A8</strain>
    </source>
</reference>
<sequence>MSNCKISVASTGYAGLSISILLAQHNRVTAVDIVSEKVEMINSRNSSIQDDYIDKYLAEYASGTRTLDLVATLDAEVAYLGANFVVIAAPTNVYPKFSVA</sequence>
<feature type="domain" description="UDP-glucose/GDP-mannose dehydrogenase N-terminal" evidence="1">
    <location>
        <begin position="5"/>
        <end position="91"/>
    </location>
</feature>
<dbReference type="Gene3D" id="3.40.50.720">
    <property type="entry name" value="NAD(P)-binding Rossmann-like Domain"/>
    <property type="match status" value="1"/>
</dbReference>
<gene>
    <name evidence="2" type="ORF">HMPREF1090_02741</name>
</gene>
<dbReference type="InterPro" id="IPR036291">
    <property type="entry name" value="NAD(P)-bd_dom_sf"/>
</dbReference>
<evidence type="ECO:0000313" key="3">
    <source>
        <dbReference type="Proteomes" id="UP000013085"/>
    </source>
</evidence>
<dbReference type="GO" id="GO:0051287">
    <property type="term" value="F:NAD binding"/>
    <property type="evidence" value="ECO:0007669"/>
    <property type="project" value="InterPro"/>
</dbReference>
<dbReference type="SUPFAM" id="SSF51735">
    <property type="entry name" value="NAD(P)-binding Rossmann-fold domains"/>
    <property type="match status" value="1"/>
</dbReference>
<organism evidence="2 3">
    <name type="scientific">[Clostridium] clostridioforme 90A8</name>
    <dbReference type="NCBI Taxonomy" id="999408"/>
    <lineage>
        <taxon>Bacteria</taxon>
        <taxon>Bacillati</taxon>
        <taxon>Bacillota</taxon>
        <taxon>Clostridia</taxon>
        <taxon>Lachnospirales</taxon>
        <taxon>Lachnospiraceae</taxon>
        <taxon>Enterocloster</taxon>
    </lineage>
</organism>
<name>A0A0E2H9X1_9FIRM</name>
<dbReference type="Proteomes" id="UP000013085">
    <property type="component" value="Unassembled WGS sequence"/>
</dbReference>
<dbReference type="EMBL" id="AGYR01000030">
    <property type="protein sequence ID" value="ENZ13537.1"/>
    <property type="molecule type" value="Genomic_DNA"/>
</dbReference>
<dbReference type="PANTHER" id="PTHR43750">
    <property type="entry name" value="UDP-GLUCOSE 6-DEHYDROGENASE TUAD"/>
    <property type="match status" value="1"/>
</dbReference>
<comment type="caution">
    <text evidence="2">The sequence shown here is derived from an EMBL/GenBank/DDBJ whole genome shotgun (WGS) entry which is preliminary data.</text>
</comment>
<accession>A0A0E2H9X1</accession>
<evidence type="ECO:0000259" key="1">
    <source>
        <dbReference type="Pfam" id="PF03721"/>
    </source>
</evidence>
<dbReference type="PANTHER" id="PTHR43750:SF2">
    <property type="entry name" value="UDP-GLUCOSE 6-DEHYDROGENASE"/>
    <property type="match status" value="1"/>
</dbReference>
<dbReference type="GO" id="GO:0016616">
    <property type="term" value="F:oxidoreductase activity, acting on the CH-OH group of donors, NAD or NADP as acceptor"/>
    <property type="evidence" value="ECO:0007669"/>
    <property type="project" value="InterPro"/>
</dbReference>
<protein>
    <recommendedName>
        <fullName evidence="1">UDP-glucose/GDP-mannose dehydrogenase N-terminal domain-containing protein</fullName>
    </recommendedName>
</protein>